<evidence type="ECO:0000313" key="2">
    <source>
        <dbReference type="Proteomes" id="UP000760472"/>
    </source>
</evidence>
<accession>A0ABS2WE04</accession>
<reference evidence="1 2" key="1">
    <citation type="submission" date="2021-02" db="EMBL/GenBank/DDBJ databases">
        <title>A novel species of genus Amphritea isolated from a fishpond in China.</title>
        <authorList>
            <person name="Lu H."/>
        </authorList>
    </citation>
    <scope>NUCLEOTIDE SEQUENCE [LARGE SCALE GENOMIC DNA]</scope>
    <source>
        <strain evidence="1 2">RP18W</strain>
    </source>
</reference>
<sequence length="57" mass="6136">MNRISPQAGALIAYGVSDYMDDTFGKILAPLSGIGKYLGKTADSIITAYDRINPHFS</sequence>
<name>A0ABS2WE04_9GAMM</name>
<comment type="caution">
    <text evidence="1">The sequence shown here is derived from an EMBL/GenBank/DDBJ whole genome shotgun (WGS) entry which is preliminary data.</text>
</comment>
<evidence type="ECO:0000313" key="1">
    <source>
        <dbReference type="EMBL" id="MBN0989959.1"/>
    </source>
</evidence>
<dbReference type="Proteomes" id="UP000760472">
    <property type="component" value="Unassembled WGS sequence"/>
</dbReference>
<proteinExistence type="predicted"/>
<dbReference type="RefSeq" id="WP_205214578.1">
    <property type="nucleotide sequence ID" value="NZ_JAFFZP010000131.1"/>
</dbReference>
<protein>
    <submittedName>
        <fullName evidence="1">Uncharacterized protein</fullName>
    </submittedName>
</protein>
<organism evidence="1 2">
    <name type="scientific">Amphritea pacifica</name>
    <dbReference type="NCBI Taxonomy" id="2811233"/>
    <lineage>
        <taxon>Bacteria</taxon>
        <taxon>Pseudomonadati</taxon>
        <taxon>Pseudomonadota</taxon>
        <taxon>Gammaproteobacteria</taxon>
        <taxon>Oceanospirillales</taxon>
        <taxon>Oceanospirillaceae</taxon>
        <taxon>Amphritea</taxon>
    </lineage>
</organism>
<dbReference type="EMBL" id="JAFFZP010000131">
    <property type="protein sequence ID" value="MBN0989959.1"/>
    <property type="molecule type" value="Genomic_DNA"/>
</dbReference>
<keyword evidence="2" id="KW-1185">Reference proteome</keyword>
<gene>
    <name evidence="1" type="ORF">JW498_21640</name>
</gene>